<dbReference type="EMBL" id="GBXM01100869">
    <property type="protein sequence ID" value="JAH07708.1"/>
    <property type="molecule type" value="Transcribed_RNA"/>
</dbReference>
<organism evidence="1">
    <name type="scientific">Anguilla anguilla</name>
    <name type="common">European freshwater eel</name>
    <name type="synonym">Muraena anguilla</name>
    <dbReference type="NCBI Taxonomy" id="7936"/>
    <lineage>
        <taxon>Eukaryota</taxon>
        <taxon>Metazoa</taxon>
        <taxon>Chordata</taxon>
        <taxon>Craniata</taxon>
        <taxon>Vertebrata</taxon>
        <taxon>Euteleostomi</taxon>
        <taxon>Actinopterygii</taxon>
        <taxon>Neopterygii</taxon>
        <taxon>Teleostei</taxon>
        <taxon>Anguilliformes</taxon>
        <taxon>Anguillidae</taxon>
        <taxon>Anguilla</taxon>
    </lineage>
</organism>
<reference evidence="1" key="2">
    <citation type="journal article" date="2015" name="Fish Shellfish Immunol.">
        <title>Early steps in the European eel (Anguilla anguilla)-Vibrio vulnificus interaction in the gills: Role of the RtxA13 toxin.</title>
        <authorList>
            <person name="Callol A."/>
            <person name="Pajuelo D."/>
            <person name="Ebbesson L."/>
            <person name="Teles M."/>
            <person name="MacKenzie S."/>
            <person name="Amaro C."/>
        </authorList>
    </citation>
    <scope>NUCLEOTIDE SEQUENCE</scope>
</reference>
<reference evidence="1" key="1">
    <citation type="submission" date="2014-11" db="EMBL/GenBank/DDBJ databases">
        <authorList>
            <person name="Amaro Gonzalez C."/>
        </authorList>
    </citation>
    <scope>NUCLEOTIDE SEQUENCE</scope>
</reference>
<accession>A0A0E9PV07</accession>
<name>A0A0E9PV07_ANGAN</name>
<protein>
    <submittedName>
        <fullName evidence="1">Uncharacterized protein</fullName>
    </submittedName>
</protein>
<proteinExistence type="predicted"/>
<evidence type="ECO:0000313" key="1">
    <source>
        <dbReference type="EMBL" id="JAH07708.1"/>
    </source>
</evidence>
<sequence length="25" mass="2836">MSYMTSHQWNTQYCISAPLPVAFCG</sequence>
<dbReference type="EMBL" id="GBXM01091136">
    <property type="protein sequence ID" value="JAH17441.1"/>
    <property type="molecule type" value="Transcribed_RNA"/>
</dbReference>
<dbReference type="AlphaFoldDB" id="A0A0E9PV07"/>